<accession>A0A7J5XQY1</accession>
<dbReference type="EMBL" id="JAAKFY010000021">
    <property type="protein sequence ID" value="KAF3839514.1"/>
    <property type="molecule type" value="Genomic_DNA"/>
</dbReference>
<protein>
    <recommendedName>
        <fullName evidence="2">THD domain-containing protein</fullName>
    </recommendedName>
</protein>
<proteinExistence type="inferred from homology"/>
<evidence type="ECO:0000259" key="2">
    <source>
        <dbReference type="Pfam" id="PF00229"/>
    </source>
</evidence>
<dbReference type="Proteomes" id="UP000518266">
    <property type="component" value="Unassembled WGS sequence"/>
</dbReference>
<reference evidence="3 4" key="1">
    <citation type="submission" date="2020-03" db="EMBL/GenBank/DDBJ databases">
        <title>Dissostichus mawsoni Genome sequencing and assembly.</title>
        <authorList>
            <person name="Park H."/>
        </authorList>
    </citation>
    <scope>NUCLEOTIDE SEQUENCE [LARGE SCALE GENOMIC DNA]</scope>
    <source>
        <strain evidence="3">DM0001</strain>
        <tissue evidence="3">Muscle</tissue>
    </source>
</reference>
<comment type="caution">
    <text evidence="3">The sequence shown here is derived from an EMBL/GenBank/DDBJ whole genome shotgun (WGS) entry which is preliminary data.</text>
</comment>
<keyword evidence="4" id="KW-1185">Reference proteome</keyword>
<dbReference type="InterPro" id="IPR008983">
    <property type="entry name" value="Tumour_necrosis_fac-like_dom"/>
</dbReference>
<dbReference type="GO" id="GO:0005164">
    <property type="term" value="F:tumor necrosis factor receptor binding"/>
    <property type="evidence" value="ECO:0007669"/>
    <property type="project" value="InterPro"/>
</dbReference>
<feature type="domain" description="THD" evidence="2">
    <location>
        <begin position="25"/>
        <end position="124"/>
    </location>
</feature>
<sequence>MSVQQVQQFIIMTLGKNHPPAVASALFLSNDSIHFKERSTYFIYAQVNFRKHHGKGQRSVTLKRNPTNGRGELVLVEGTFPETTVGSVWVSKLVNLSEGDSVSLEIRAEINKDSQFTFWGAFQLH</sequence>
<dbReference type="GO" id="GO:0016020">
    <property type="term" value="C:membrane"/>
    <property type="evidence" value="ECO:0007669"/>
    <property type="project" value="InterPro"/>
</dbReference>
<dbReference type="Pfam" id="PF00229">
    <property type="entry name" value="TNF"/>
    <property type="match status" value="1"/>
</dbReference>
<dbReference type="SUPFAM" id="SSF49842">
    <property type="entry name" value="TNF-like"/>
    <property type="match status" value="1"/>
</dbReference>
<organism evidence="3 4">
    <name type="scientific">Dissostichus mawsoni</name>
    <name type="common">Antarctic cod</name>
    <dbReference type="NCBI Taxonomy" id="36200"/>
    <lineage>
        <taxon>Eukaryota</taxon>
        <taxon>Metazoa</taxon>
        <taxon>Chordata</taxon>
        <taxon>Craniata</taxon>
        <taxon>Vertebrata</taxon>
        <taxon>Euteleostomi</taxon>
        <taxon>Actinopterygii</taxon>
        <taxon>Neopterygii</taxon>
        <taxon>Teleostei</taxon>
        <taxon>Neoteleostei</taxon>
        <taxon>Acanthomorphata</taxon>
        <taxon>Eupercaria</taxon>
        <taxon>Perciformes</taxon>
        <taxon>Notothenioidei</taxon>
        <taxon>Nototheniidae</taxon>
        <taxon>Dissostichus</taxon>
    </lineage>
</organism>
<name>A0A7J5XQY1_DISMA</name>
<dbReference type="OrthoDB" id="8667946at2759"/>
<dbReference type="AlphaFoldDB" id="A0A7J5XQY1"/>
<dbReference type="InterPro" id="IPR006052">
    <property type="entry name" value="TNF_dom"/>
</dbReference>
<comment type="similarity">
    <text evidence="1">Belongs to the tumor necrosis factor family.</text>
</comment>
<gene>
    <name evidence="3" type="ORF">F7725_018231</name>
</gene>
<evidence type="ECO:0000313" key="4">
    <source>
        <dbReference type="Proteomes" id="UP000518266"/>
    </source>
</evidence>
<evidence type="ECO:0000256" key="1">
    <source>
        <dbReference type="ARBA" id="ARBA00008670"/>
    </source>
</evidence>
<evidence type="ECO:0000313" key="3">
    <source>
        <dbReference type="EMBL" id="KAF3839514.1"/>
    </source>
</evidence>
<dbReference type="GO" id="GO:0006955">
    <property type="term" value="P:immune response"/>
    <property type="evidence" value="ECO:0007669"/>
    <property type="project" value="InterPro"/>
</dbReference>
<dbReference type="Gene3D" id="2.60.120.40">
    <property type="match status" value="1"/>
</dbReference>